<keyword evidence="1" id="KW-0472">Membrane</keyword>
<keyword evidence="1" id="KW-1133">Transmembrane helix</keyword>
<proteinExistence type="predicted"/>
<reference evidence="2 3" key="1">
    <citation type="journal article" date="2016" name="Nat. Commun.">
        <title>Thousands of microbial genomes shed light on interconnected biogeochemical processes in an aquifer system.</title>
        <authorList>
            <person name="Anantharaman K."/>
            <person name="Brown C.T."/>
            <person name="Hug L.A."/>
            <person name="Sharon I."/>
            <person name="Castelle C.J."/>
            <person name="Probst A.J."/>
            <person name="Thomas B.C."/>
            <person name="Singh A."/>
            <person name="Wilkins M.J."/>
            <person name="Karaoz U."/>
            <person name="Brodie E.L."/>
            <person name="Williams K.H."/>
            <person name="Hubbard S.S."/>
            <person name="Banfield J.F."/>
        </authorList>
    </citation>
    <scope>NUCLEOTIDE SEQUENCE [LARGE SCALE GENOMIC DNA]</scope>
</reference>
<dbReference type="AlphaFoldDB" id="A0A1G2PVR4"/>
<name>A0A1G2PVR4_9BACT</name>
<gene>
    <name evidence="2" type="ORF">A3A97_00495</name>
</gene>
<sequence>GLFTHDWYVYSGTHSLLETITREETITNMLGSRIATLGHTHAAPMGLGLFGQPLWWGSWFMVAVWLFPLWWYWSRKRKEAKSASDADKPLLQTKVRWMASFLVTLSLLLALIFGYALPNWFITKIAPMHDTQGIEEEAPTAIACLTAGPYPLQIEVPTELSFKFLESGDCANSETHKLLKPIGIEHERIMHVLIVKEDFSTFAHIHPEDLGPITQEMIDNSRFEVNYTFPSEGVWRIVAQVLHDNTHTITKSFNLVIGENLSPVLITKDLAVNKVFSAEDASIYNVSIAPDGKILAGHQAIINYHFEKDRKPVTDLSPYLGAAAHFAIWSVDLGSFVHEHGVLEVSEDGTEDHHGAINIVYAHGDENEPISDGHADEHELSTSFGPDVKLFYVFPYPGLYKIFGQFKHGDQVITTDFMVIVDPDDHGMMMDEGEDHRH</sequence>
<accession>A0A1G2PVR4</accession>
<feature type="transmembrane region" description="Helical" evidence="1">
    <location>
        <begin position="95"/>
        <end position="117"/>
    </location>
</feature>
<organism evidence="2 3">
    <name type="scientific">Candidatus Terrybacteria bacterium RIFCSPLOWO2_01_FULL_40_23</name>
    <dbReference type="NCBI Taxonomy" id="1802366"/>
    <lineage>
        <taxon>Bacteria</taxon>
        <taxon>Candidatus Terryibacteriota</taxon>
    </lineage>
</organism>
<evidence type="ECO:0000313" key="3">
    <source>
        <dbReference type="Proteomes" id="UP000176951"/>
    </source>
</evidence>
<dbReference type="Proteomes" id="UP000176951">
    <property type="component" value="Unassembled WGS sequence"/>
</dbReference>
<feature type="transmembrane region" description="Helical" evidence="1">
    <location>
        <begin position="54"/>
        <end position="74"/>
    </location>
</feature>
<protein>
    <submittedName>
        <fullName evidence="2">Uncharacterized protein</fullName>
    </submittedName>
</protein>
<keyword evidence="1" id="KW-0812">Transmembrane</keyword>
<feature type="non-terminal residue" evidence="2">
    <location>
        <position position="1"/>
    </location>
</feature>
<evidence type="ECO:0000256" key="1">
    <source>
        <dbReference type="SAM" id="Phobius"/>
    </source>
</evidence>
<dbReference type="EMBL" id="MHSW01000019">
    <property type="protein sequence ID" value="OHA51672.1"/>
    <property type="molecule type" value="Genomic_DNA"/>
</dbReference>
<comment type="caution">
    <text evidence="2">The sequence shown here is derived from an EMBL/GenBank/DDBJ whole genome shotgun (WGS) entry which is preliminary data.</text>
</comment>
<evidence type="ECO:0000313" key="2">
    <source>
        <dbReference type="EMBL" id="OHA51672.1"/>
    </source>
</evidence>